<organism evidence="2 3">
    <name type="scientific">Trichonephila clavata</name>
    <name type="common">Joro spider</name>
    <name type="synonym">Nephila clavata</name>
    <dbReference type="NCBI Taxonomy" id="2740835"/>
    <lineage>
        <taxon>Eukaryota</taxon>
        <taxon>Metazoa</taxon>
        <taxon>Ecdysozoa</taxon>
        <taxon>Arthropoda</taxon>
        <taxon>Chelicerata</taxon>
        <taxon>Arachnida</taxon>
        <taxon>Araneae</taxon>
        <taxon>Araneomorphae</taxon>
        <taxon>Entelegynae</taxon>
        <taxon>Araneoidea</taxon>
        <taxon>Nephilidae</taxon>
        <taxon>Trichonephila</taxon>
    </lineage>
</organism>
<accession>A0A8X6H4N9</accession>
<evidence type="ECO:0000313" key="3">
    <source>
        <dbReference type="Proteomes" id="UP000887116"/>
    </source>
</evidence>
<evidence type="ECO:0000256" key="1">
    <source>
        <dbReference type="SAM" id="Phobius"/>
    </source>
</evidence>
<dbReference type="Proteomes" id="UP000887116">
    <property type="component" value="Unassembled WGS sequence"/>
</dbReference>
<feature type="transmembrane region" description="Helical" evidence="1">
    <location>
        <begin position="72"/>
        <end position="96"/>
    </location>
</feature>
<gene>
    <name evidence="2" type="ORF">TNCT_673241</name>
</gene>
<keyword evidence="1" id="KW-0472">Membrane</keyword>
<proteinExistence type="predicted"/>
<keyword evidence="1" id="KW-1133">Transmembrane helix</keyword>
<keyword evidence="1" id="KW-0812">Transmembrane</keyword>
<dbReference type="EMBL" id="BMAO01024560">
    <property type="protein sequence ID" value="GFQ96148.1"/>
    <property type="molecule type" value="Genomic_DNA"/>
</dbReference>
<evidence type="ECO:0000313" key="2">
    <source>
        <dbReference type="EMBL" id="GFQ96148.1"/>
    </source>
</evidence>
<comment type="caution">
    <text evidence="2">The sequence shown here is derived from an EMBL/GenBank/DDBJ whole genome shotgun (WGS) entry which is preliminary data.</text>
</comment>
<keyword evidence="3" id="KW-1185">Reference proteome</keyword>
<sequence length="223" mass="25728">MILRSKSIFNGIQRKSYSYRFALEGKRESHSTEKFQNEETAARNFLRPFPRDAFMINGLPSKAHTNSRCDSIAFCDICFFWFQVLILAPLICFPNVNSTNYLFLKNDILRTATCLKLMLAWMIISSHIRWVWNTVLFSCVHRLGRKVGASGLKATGFSNTWSAADEKRPGDDDRMLDAQESIHWIMNNPLFVDTDHFSIFRIVVYGQVGSDEEVFFSPDIFDV</sequence>
<dbReference type="AlphaFoldDB" id="A0A8X6H4N9"/>
<protein>
    <submittedName>
        <fullName evidence="2">Uncharacterized protein</fullName>
    </submittedName>
</protein>
<reference evidence="2" key="1">
    <citation type="submission" date="2020-07" db="EMBL/GenBank/DDBJ databases">
        <title>Multicomponent nature underlies the extraordinary mechanical properties of spider dragline silk.</title>
        <authorList>
            <person name="Kono N."/>
            <person name="Nakamura H."/>
            <person name="Mori M."/>
            <person name="Yoshida Y."/>
            <person name="Ohtoshi R."/>
            <person name="Malay A.D."/>
            <person name="Moran D.A.P."/>
            <person name="Tomita M."/>
            <person name="Numata K."/>
            <person name="Arakawa K."/>
        </authorList>
    </citation>
    <scope>NUCLEOTIDE SEQUENCE</scope>
</reference>
<feature type="transmembrane region" description="Helical" evidence="1">
    <location>
        <begin position="108"/>
        <end position="132"/>
    </location>
</feature>
<name>A0A8X6H4N9_TRICU</name>